<name>A0A245ZR06_9SPHN</name>
<organism evidence="1 2">
    <name type="scientific">Sphingomonas mucosissima</name>
    <dbReference type="NCBI Taxonomy" id="370959"/>
    <lineage>
        <taxon>Bacteria</taxon>
        <taxon>Pseudomonadati</taxon>
        <taxon>Pseudomonadota</taxon>
        <taxon>Alphaproteobacteria</taxon>
        <taxon>Sphingomonadales</taxon>
        <taxon>Sphingomonadaceae</taxon>
        <taxon>Sphingomonas</taxon>
    </lineage>
</organism>
<dbReference type="EMBL" id="NBBJ01000001">
    <property type="protein sequence ID" value="OWK32161.1"/>
    <property type="molecule type" value="Genomic_DNA"/>
</dbReference>
<protein>
    <submittedName>
        <fullName evidence="1">Uncharacterized protein</fullName>
    </submittedName>
</protein>
<comment type="caution">
    <text evidence="1">The sequence shown here is derived from an EMBL/GenBank/DDBJ whole genome shotgun (WGS) entry which is preliminary data.</text>
</comment>
<sequence length="431" mass="46810">MVVAWLAYTRVTEGGEVRRRNANLLAGVACLLSSTAAAQADQALERTFSAPARSVKLTVSNDVFYDTNIARGSDAAAQLRGLQNEDVRVTPTASLDMTLPRGRALLAVRGSIGYDAYARNDRLNRERLSFGAGAKLPLAFCAVAPDVAFARRQIDLIDLSIVPGVADASAENVQMLKEVSAAVVCGPEIGIRPGAHVRYTTTRNSAPLRRGQDVEELRYGSELNYAHPLVGILAIFVQRRDFTYDNRQRLVVSLPPTFSVTNAGLRVDRRLGARLQLVGSLSYADLMSPLNVPGARNFDGLNWNVSATLRVGGRTLLAAGSDRAITISPGFSSDSVRQTNHFGSLSYALTPLVRVGVAVSRAERDFRLVAAPVGLAITRDRLDAATVRIDYAKRQVNVSLRGAYQRRDSHNDLFDFKGAQATLSVSYMFKR</sequence>
<dbReference type="AlphaFoldDB" id="A0A245ZR06"/>
<evidence type="ECO:0000313" key="2">
    <source>
        <dbReference type="Proteomes" id="UP000197783"/>
    </source>
</evidence>
<dbReference type="Proteomes" id="UP000197783">
    <property type="component" value="Unassembled WGS sequence"/>
</dbReference>
<proteinExistence type="predicted"/>
<accession>A0A245ZR06</accession>
<gene>
    <name evidence="1" type="ORF">SPMU_04820</name>
</gene>
<reference evidence="1 2" key="1">
    <citation type="submission" date="2017-03" db="EMBL/GenBank/DDBJ databases">
        <title>Genome sequence of Sphingomonas mucosissima DSM 17494.</title>
        <authorList>
            <person name="Poehlein A."/>
            <person name="Wuebbeler J.H."/>
            <person name="Steinbuechel A."/>
            <person name="Daniel R."/>
        </authorList>
    </citation>
    <scope>NUCLEOTIDE SEQUENCE [LARGE SCALE GENOMIC DNA]</scope>
    <source>
        <strain evidence="1 2">DSM 17494</strain>
    </source>
</reference>
<evidence type="ECO:0000313" key="1">
    <source>
        <dbReference type="EMBL" id="OWK32161.1"/>
    </source>
</evidence>
<keyword evidence="2" id="KW-1185">Reference proteome</keyword>